<evidence type="ECO:0000259" key="1">
    <source>
        <dbReference type="PROSITE" id="PS51459"/>
    </source>
</evidence>
<accession>A0A8J3J7Z9</accession>
<comment type="caution">
    <text evidence="2">The sequence shown here is derived from an EMBL/GenBank/DDBJ whole genome shotgun (WGS) entry which is preliminary data.</text>
</comment>
<dbReference type="InterPro" id="IPR036597">
    <property type="entry name" value="Fido-like_dom_sf"/>
</dbReference>
<dbReference type="Gene3D" id="1.10.3290.10">
    <property type="entry name" value="Fido-like domain"/>
    <property type="match status" value="1"/>
</dbReference>
<organism evidence="2 3">
    <name type="scientific">Actinocatenispora rupis</name>
    <dbReference type="NCBI Taxonomy" id="519421"/>
    <lineage>
        <taxon>Bacteria</taxon>
        <taxon>Bacillati</taxon>
        <taxon>Actinomycetota</taxon>
        <taxon>Actinomycetes</taxon>
        <taxon>Micromonosporales</taxon>
        <taxon>Micromonosporaceae</taxon>
        <taxon>Actinocatenispora</taxon>
    </lineage>
</organism>
<evidence type="ECO:0000313" key="3">
    <source>
        <dbReference type="Proteomes" id="UP000612808"/>
    </source>
</evidence>
<dbReference type="EMBL" id="BOMB01000025">
    <property type="protein sequence ID" value="GID13660.1"/>
    <property type="molecule type" value="Genomic_DNA"/>
</dbReference>
<dbReference type="PROSITE" id="PS51459">
    <property type="entry name" value="FIDO"/>
    <property type="match status" value="1"/>
</dbReference>
<dbReference type="RefSeq" id="WP_203660886.1">
    <property type="nucleotide sequence ID" value="NZ_BAAAZM010000015.1"/>
</dbReference>
<proteinExistence type="predicted"/>
<keyword evidence="3" id="KW-1185">Reference proteome</keyword>
<dbReference type="AlphaFoldDB" id="A0A8J3J7Z9"/>
<dbReference type="Proteomes" id="UP000612808">
    <property type="component" value="Unassembled WGS sequence"/>
</dbReference>
<sequence length="244" mass="25126">MTVLKRLLDLPDVSTDLDAARAALDTVLADRALRRTGGPLAAEVSLRCAHASAELEGTEADLDAVRAGTVTDPLVQGALRVAEALPGLGDTWVRAPGQALARLHLLAARDILPEDQLGRPALAGSARLRFGGLLGLIADPEPGPGLLHAAVVHAELLTLAPFPGPNGVVARAAARLTLTARGVDPRGLALIDVAHLARQPEYQGAANAYATGTSDGVRSWLRHYAAAVTAAAEETAAVQKTLVG</sequence>
<gene>
    <name evidence="2" type="ORF">Aru02nite_45490</name>
</gene>
<feature type="domain" description="Fido" evidence="1">
    <location>
        <begin position="95"/>
        <end position="223"/>
    </location>
</feature>
<name>A0A8J3J7Z9_9ACTN</name>
<evidence type="ECO:0000313" key="2">
    <source>
        <dbReference type="EMBL" id="GID13660.1"/>
    </source>
</evidence>
<protein>
    <recommendedName>
        <fullName evidence="1">Fido domain-containing protein</fullName>
    </recommendedName>
</protein>
<reference evidence="2" key="1">
    <citation type="submission" date="2021-01" db="EMBL/GenBank/DDBJ databases">
        <title>Whole genome shotgun sequence of Actinocatenispora rupis NBRC 107355.</title>
        <authorList>
            <person name="Komaki H."/>
            <person name="Tamura T."/>
        </authorList>
    </citation>
    <scope>NUCLEOTIDE SEQUENCE</scope>
    <source>
        <strain evidence="2">NBRC 107355</strain>
    </source>
</reference>
<dbReference type="InterPro" id="IPR003812">
    <property type="entry name" value="Fido"/>
</dbReference>